<protein>
    <submittedName>
        <fullName evidence="4">GNAT family N-acetyltransferase</fullName>
    </submittedName>
</protein>
<dbReference type="GO" id="GO:0008080">
    <property type="term" value="F:N-acetyltransferase activity"/>
    <property type="evidence" value="ECO:0007669"/>
    <property type="project" value="TreeGrafter"/>
</dbReference>
<organism evidence="4 5">
    <name type="scientific">Chromobacterium vaccinii</name>
    <dbReference type="NCBI Taxonomy" id="1108595"/>
    <lineage>
        <taxon>Bacteria</taxon>
        <taxon>Pseudomonadati</taxon>
        <taxon>Pseudomonadota</taxon>
        <taxon>Betaproteobacteria</taxon>
        <taxon>Neisseriales</taxon>
        <taxon>Chromobacteriaceae</taxon>
        <taxon>Chromobacterium</taxon>
    </lineage>
</organism>
<evidence type="ECO:0000256" key="2">
    <source>
        <dbReference type="ARBA" id="ARBA00022679"/>
    </source>
</evidence>
<dbReference type="PANTHER" id="PTHR10545">
    <property type="entry name" value="DIAMINE N-ACETYLTRANSFERASE"/>
    <property type="match status" value="1"/>
</dbReference>
<keyword evidence="3" id="KW-0012">Acyltransferase</keyword>
<name>A0A1D9LEJ1_9NEIS</name>
<dbReference type="STRING" id="1108595.BKX93_06525"/>
<dbReference type="CDD" id="cd04301">
    <property type="entry name" value="NAT_SF"/>
    <property type="match status" value="1"/>
</dbReference>
<proteinExistence type="inferred from homology"/>
<evidence type="ECO:0000256" key="1">
    <source>
        <dbReference type="ARBA" id="ARBA00008694"/>
    </source>
</evidence>
<dbReference type="RefSeq" id="WP_046158278.1">
    <property type="nucleotide sequence ID" value="NZ_CP017707.1"/>
</dbReference>
<dbReference type="InterPro" id="IPR000182">
    <property type="entry name" value="GNAT_dom"/>
</dbReference>
<dbReference type="Pfam" id="PF00583">
    <property type="entry name" value="Acetyltransf_1"/>
    <property type="match status" value="1"/>
</dbReference>
<dbReference type="EMBL" id="CP017707">
    <property type="protein sequence ID" value="AOZ49687.1"/>
    <property type="molecule type" value="Genomic_DNA"/>
</dbReference>
<sequence length="165" mass="18305">MQIAITPAQPRDAAEIHRFITELAVYERAEHEVKAGVADIEATLFGPEAKAQALMCRVDGQLAGFAVYFFSYSTWLGKNGLYLEDLYVTPELRGAGAGKALLRHLARLACDNDCGRFEWSVLDWNQPAIDFYESIGAAPQAEWIRYRLAGEGLRRFAYGEDAVAA</sequence>
<dbReference type="KEGG" id="cvc:BKX93_06525"/>
<comment type="similarity">
    <text evidence="1">Belongs to the acetyltransferase family.</text>
</comment>
<evidence type="ECO:0000256" key="3">
    <source>
        <dbReference type="ARBA" id="ARBA00023315"/>
    </source>
</evidence>
<dbReference type="FunFam" id="3.40.630.30:FF:000064">
    <property type="entry name" value="GNAT family acetyltransferase"/>
    <property type="match status" value="1"/>
</dbReference>
<dbReference type="PANTHER" id="PTHR10545:SF29">
    <property type="entry name" value="GH14572P-RELATED"/>
    <property type="match status" value="1"/>
</dbReference>
<gene>
    <name evidence="4" type="ORF">BKX93_06525</name>
</gene>
<keyword evidence="2 4" id="KW-0808">Transferase</keyword>
<dbReference type="Proteomes" id="UP000178776">
    <property type="component" value="Chromosome"/>
</dbReference>
<dbReference type="GeneID" id="68840862"/>
<accession>A0A1D9LEJ1</accession>
<evidence type="ECO:0000313" key="4">
    <source>
        <dbReference type="EMBL" id="AOZ49687.1"/>
    </source>
</evidence>
<dbReference type="Gene3D" id="3.40.630.30">
    <property type="match status" value="1"/>
</dbReference>
<dbReference type="PROSITE" id="PS51186">
    <property type="entry name" value="GNAT"/>
    <property type="match status" value="1"/>
</dbReference>
<dbReference type="AlphaFoldDB" id="A0A1D9LEJ1"/>
<dbReference type="InterPro" id="IPR016181">
    <property type="entry name" value="Acyl_CoA_acyltransferase"/>
</dbReference>
<dbReference type="InterPro" id="IPR051016">
    <property type="entry name" value="Diverse_Substrate_AcTransf"/>
</dbReference>
<reference evidence="4 5" key="1">
    <citation type="submission" date="2016-10" db="EMBL/GenBank/DDBJ databases">
        <title>Chromobacterium muskegensis sp. nov., an insecticidal bacterium isolated from Sphagnum bogs.</title>
        <authorList>
            <person name="Sparks M.E."/>
            <person name="Blackburn M.B."/>
            <person name="Gundersen-Rindal D.E."/>
            <person name="Mitchell A."/>
            <person name="Farrar R."/>
            <person name="Kuhar D."/>
        </authorList>
    </citation>
    <scope>NUCLEOTIDE SEQUENCE [LARGE SCALE GENOMIC DNA]</scope>
    <source>
        <strain evidence="4 5">21-1</strain>
    </source>
</reference>
<dbReference type="SUPFAM" id="SSF55729">
    <property type="entry name" value="Acyl-CoA N-acyltransferases (Nat)"/>
    <property type="match status" value="1"/>
</dbReference>
<evidence type="ECO:0000313" key="5">
    <source>
        <dbReference type="Proteomes" id="UP000178776"/>
    </source>
</evidence>